<comment type="caution">
    <text evidence="1">The sequence shown here is derived from an EMBL/GenBank/DDBJ whole genome shotgun (WGS) entry which is preliminary data.</text>
</comment>
<name>A0AAD7MJB0_9AGAR</name>
<evidence type="ECO:0000313" key="1">
    <source>
        <dbReference type="EMBL" id="KAJ7719930.1"/>
    </source>
</evidence>
<protein>
    <submittedName>
        <fullName evidence="1">Uncharacterized protein</fullName>
    </submittedName>
</protein>
<dbReference type="Proteomes" id="UP001215598">
    <property type="component" value="Unassembled WGS sequence"/>
</dbReference>
<dbReference type="AlphaFoldDB" id="A0AAD7MJB0"/>
<keyword evidence="2" id="KW-1185">Reference proteome</keyword>
<accession>A0AAD7MJB0</accession>
<evidence type="ECO:0000313" key="2">
    <source>
        <dbReference type="Proteomes" id="UP001215598"/>
    </source>
</evidence>
<reference evidence="1" key="1">
    <citation type="submission" date="2023-03" db="EMBL/GenBank/DDBJ databases">
        <title>Massive genome expansion in bonnet fungi (Mycena s.s.) driven by repeated elements and novel gene families across ecological guilds.</title>
        <authorList>
            <consortium name="Lawrence Berkeley National Laboratory"/>
            <person name="Harder C.B."/>
            <person name="Miyauchi S."/>
            <person name="Viragh M."/>
            <person name="Kuo A."/>
            <person name="Thoen E."/>
            <person name="Andreopoulos B."/>
            <person name="Lu D."/>
            <person name="Skrede I."/>
            <person name="Drula E."/>
            <person name="Henrissat B."/>
            <person name="Morin E."/>
            <person name="Kohler A."/>
            <person name="Barry K."/>
            <person name="LaButti K."/>
            <person name="Morin E."/>
            <person name="Salamov A."/>
            <person name="Lipzen A."/>
            <person name="Mereny Z."/>
            <person name="Hegedus B."/>
            <person name="Baldrian P."/>
            <person name="Stursova M."/>
            <person name="Weitz H."/>
            <person name="Taylor A."/>
            <person name="Grigoriev I.V."/>
            <person name="Nagy L.G."/>
            <person name="Martin F."/>
            <person name="Kauserud H."/>
        </authorList>
    </citation>
    <scope>NUCLEOTIDE SEQUENCE</scope>
    <source>
        <strain evidence="1">CBHHK182m</strain>
    </source>
</reference>
<proteinExistence type="predicted"/>
<gene>
    <name evidence="1" type="ORF">B0H16DRAFT_1474656</name>
</gene>
<organism evidence="1 2">
    <name type="scientific">Mycena metata</name>
    <dbReference type="NCBI Taxonomy" id="1033252"/>
    <lineage>
        <taxon>Eukaryota</taxon>
        <taxon>Fungi</taxon>
        <taxon>Dikarya</taxon>
        <taxon>Basidiomycota</taxon>
        <taxon>Agaricomycotina</taxon>
        <taxon>Agaricomycetes</taxon>
        <taxon>Agaricomycetidae</taxon>
        <taxon>Agaricales</taxon>
        <taxon>Marasmiineae</taxon>
        <taxon>Mycenaceae</taxon>
        <taxon>Mycena</taxon>
    </lineage>
</organism>
<sequence>MSQAEQLRVFLTERPDPAAVQFDPPPLIPRLANLPPQTYIDAALNYVNDYAFDQRSFKSQARKYAPDPKWRERARKYLRACISVDRSDLAAIADPTGPPYDAAQEQQRFIHEVVFKQRWELENVAAEILELVDLVRQEVRAADGVHTPGRSIFYWDSTKSEEKEALIEKVKIRDGNKCRMSATQRLPMRKPPTAEDMKRFRVEGTMTATLELVHGLPYAAKPRAFAFLTALTGIRCDDLTADCVENAFLCRVDTLHYLFSRFELYLECRGGDHDLVVRSRGDVSLLLLGSFISARDGHCQFGTTLLDRPLCPPHDASIPDIDPKFFVLHKFIGDIVWMCDGPPDDEYEEKEEEIEKTRVLSDDNFDELVEKLSSPMMGYLARDGGVFGRVMVPKDDVDQGPFGRLLLDSVELSRPTNF</sequence>
<dbReference type="EMBL" id="JARKIB010000246">
    <property type="protein sequence ID" value="KAJ7719930.1"/>
    <property type="molecule type" value="Genomic_DNA"/>
</dbReference>